<dbReference type="SUPFAM" id="SSF55904">
    <property type="entry name" value="Ornithine decarboxylase C-terminal domain"/>
    <property type="match status" value="1"/>
</dbReference>
<keyword evidence="2" id="KW-0210">Decarboxylase</keyword>
<dbReference type="EMBL" id="AYZD01000017">
    <property type="protein sequence ID" value="KRM96109.1"/>
    <property type="molecule type" value="Genomic_DNA"/>
</dbReference>
<accession>A0A0R2CW89</accession>
<dbReference type="InterPro" id="IPR015421">
    <property type="entry name" value="PyrdxlP-dep_Trfase_major"/>
</dbReference>
<evidence type="ECO:0000256" key="4">
    <source>
        <dbReference type="ARBA" id="ARBA00023239"/>
    </source>
</evidence>
<gene>
    <name evidence="8" type="ORF">FC19_GL001181</name>
</gene>
<dbReference type="Pfam" id="PF03711">
    <property type="entry name" value="OKR_DC_1_C"/>
    <property type="match status" value="1"/>
</dbReference>
<dbReference type="InterPro" id="IPR015424">
    <property type="entry name" value="PyrdxlP-dep_Trfase"/>
</dbReference>
<evidence type="ECO:0000259" key="7">
    <source>
        <dbReference type="Pfam" id="PF03711"/>
    </source>
</evidence>
<dbReference type="Gene3D" id="3.90.100.10">
    <property type="entry name" value="Orn/Lys/Arg decarboxylase, C-terminal domain"/>
    <property type="match status" value="1"/>
</dbReference>
<dbReference type="Gene3D" id="3.90.1150.10">
    <property type="entry name" value="Aspartate Aminotransferase, domain 1"/>
    <property type="match status" value="1"/>
</dbReference>
<feature type="modified residue" description="N6-(pyridoxal phosphate)lysine" evidence="5">
    <location>
        <position position="340"/>
    </location>
</feature>
<sequence>MIMKILKIAASKELFAYLPSTWRHVELNTSLQSSELAAIVVSENDDFQKKLAESLCTVSGLEIPVITVSQNDNVETVKMKIGEEAQRYTIKTVPPFLTDLVDFANAHPVSFTTPGHHNGQYYEKHPAGVVFNRFFGSNMLYADTSDTVAELGDTMTHEGTPLLAEQRAAKAYNADKVYFCTNGTTSANTICASAALTPGDLVLFDRNNHKSLYNSALVMNGAKPIYVSADRNPLGMIGEMDPKDLEEAKLRKKVARVSPEKAQEKRPFRLAVVQLETYDGVFYNARWILDKIGGLCDYILFDCAWGGYEQFVPLMQSLSPLAYTYQKDDPGILVTQSIHKQQAGLGQVSQILKKDRHLKGQKRYIDHKHFNNAYLKYVTSSYSYPLYASLAVNAYLVSGKGKNLWWQSLLERSIEWRKQLLRSAKLFKPLVPQTVQGTLWQDIPTEKLATDPKYWNLTPNDKWHGFKKVVQQQALLDPFKLTIVTPGVDIINSKYEQLGIPGPIVAEFLTEKRIIRGKADLNSLLFLLTPGDTDADLQILISALLEFESYYLTDAPLSRVLPRLYRRYEKRYSGYTLKQLCQEMHLYYKEKQTFRLQQRLFEKEKMQPYEFTPQDADLAFRRNQGELCNLNNIVGRISLEGALPYPPGIFIVAPGERWSELDRDYFGILIGAMERFAGFVPEIQGVYYRENDLHKLSVSGEVLAANYAQNR</sequence>
<dbReference type="NCBIfam" id="TIGR04318">
    <property type="entry name" value="lacto_ODC_hypo"/>
    <property type="match status" value="1"/>
</dbReference>
<dbReference type="InterPro" id="IPR036633">
    <property type="entry name" value="Prn/Lys/Arg_de-COase_C_sf"/>
</dbReference>
<dbReference type="GO" id="GO:0016831">
    <property type="term" value="F:carboxy-lyase activity"/>
    <property type="evidence" value="ECO:0007669"/>
    <property type="project" value="UniProtKB-KW"/>
</dbReference>
<name>A0A0R2CW89_9LACO</name>
<feature type="domain" description="Orn/Lys/Arg decarboxylase C-terminal" evidence="7">
    <location>
        <begin position="561"/>
        <end position="690"/>
    </location>
</feature>
<dbReference type="PANTHER" id="PTHR45229">
    <property type="entry name" value="CONSTITUTIVE ORNITHINE DECARBOXYLASE"/>
    <property type="match status" value="1"/>
</dbReference>
<dbReference type="PATRIC" id="fig|1423725.3.peg.1217"/>
<dbReference type="GO" id="GO:0005829">
    <property type="term" value="C:cytosol"/>
    <property type="evidence" value="ECO:0007669"/>
    <property type="project" value="TreeGrafter"/>
</dbReference>
<evidence type="ECO:0000259" key="6">
    <source>
        <dbReference type="Pfam" id="PF01276"/>
    </source>
</evidence>
<organism evidence="8 9">
    <name type="scientific">Liquorilactobacillus aquaticus DSM 21051</name>
    <dbReference type="NCBI Taxonomy" id="1423725"/>
    <lineage>
        <taxon>Bacteria</taxon>
        <taxon>Bacillati</taxon>
        <taxon>Bacillota</taxon>
        <taxon>Bacilli</taxon>
        <taxon>Lactobacillales</taxon>
        <taxon>Lactobacillaceae</taxon>
        <taxon>Liquorilactobacillus</taxon>
    </lineage>
</organism>
<keyword evidence="9" id="KW-1185">Reference proteome</keyword>
<feature type="domain" description="Orn/Lys/Arg decarboxylases family 1 pyridoxal-P attachment site" evidence="6">
    <location>
        <begin position="94"/>
        <end position="534"/>
    </location>
</feature>
<keyword evidence="4" id="KW-0456">Lyase</keyword>
<dbReference type="PANTHER" id="PTHR45229:SF3">
    <property type="entry name" value="BIODEGRADATIVE ARGININE DECARBOXYLASE"/>
    <property type="match status" value="1"/>
</dbReference>
<evidence type="ECO:0000256" key="3">
    <source>
        <dbReference type="ARBA" id="ARBA00022898"/>
    </source>
</evidence>
<protein>
    <submittedName>
        <fullName evidence="8">Ornithine decarboxylase</fullName>
    </submittedName>
</protein>
<dbReference type="PIRSF" id="PIRSF009393">
    <property type="entry name" value="Orn_decarb"/>
    <property type="match status" value="1"/>
</dbReference>
<dbReference type="InterPro" id="IPR015422">
    <property type="entry name" value="PyrdxlP-dep_Trfase_small"/>
</dbReference>
<dbReference type="Proteomes" id="UP000051015">
    <property type="component" value="Unassembled WGS sequence"/>
</dbReference>
<evidence type="ECO:0000313" key="8">
    <source>
        <dbReference type="EMBL" id="KRM96109.1"/>
    </source>
</evidence>
<comment type="caution">
    <text evidence="8">The sequence shown here is derived from an EMBL/GenBank/DDBJ whole genome shotgun (WGS) entry which is preliminary data.</text>
</comment>
<dbReference type="InterPro" id="IPR008286">
    <property type="entry name" value="Prn/Lys/Arg_de-COase_C"/>
</dbReference>
<dbReference type="AlphaFoldDB" id="A0A0R2CW89"/>
<comment type="similarity">
    <text evidence="1">Belongs to the Orn/Lys/Arg decarboxylase class-I family.</text>
</comment>
<dbReference type="InterPro" id="IPR011193">
    <property type="entry name" value="Orn/lys/arg_de-COase"/>
</dbReference>
<dbReference type="Pfam" id="PF01276">
    <property type="entry name" value="OKR_DC_1"/>
    <property type="match status" value="1"/>
</dbReference>
<dbReference type="InterPro" id="IPR000310">
    <property type="entry name" value="Orn/Lys/Arg_deCO2ase_major_dom"/>
</dbReference>
<dbReference type="GO" id="GO:0006520">
    <property type="term" value="P:amino acid metabolic process"/>
    <property type="evidence" value="ECO:0007669"/>
    <property type="project" value="InterPro"/>
</dbReference>
<reference evidence="8 9" key="1">
    <citation type="journal article" date="2015" name="Genome Announc.">
        <title>Expanding the biotechnology potential of lactobacilli through comparative genomics of 213 strains and associated genera.</title>
        <authorList>
            <person name="Sun Z."/>
            <person name="Harris H.M."/>
            <person name="McCann A."/>
            <person name="Guo C."/>
            <person name="Argimon S."/>
            <person name="Zhang W."/>
            <person name="Yang X."/>
            <person name="Jeffery I.B."/>
            <person name="Cooney J.C."/>
            <person name="Kagawa T.F."/>
            <person name="Liu W."/>
            <person name="Song Y."/>
            <person name="Salvetti E."/>
            <person name="Wrobel A."/>
            <person name="Rasinkangas P."/>
            <person name="Parkhill J."/>
            <person name="Rea M.C."/>
            <person name="O'Sullivan O."/>
            <person name="Ritari J."/>
            <person name="Douillard F.P."/>
            <person name="Paul Ross R."/>
            <person name="Yang R."/>
            <person name="Briner A.E."/>
            <person name="Felis G.E."/>
            <person name="de Vos W.M."/>
            <person name="Barrangou R."/>
            <person name="Klaenhammer T.R."/>
            <person name="Caufield P.W."/>
            <person name="Cui Y."/>
            <person name="Zhang H."/>
            <person name="O'Toole P.W."/>
        </authorList>
    </citation>
    <scope>NUCLEOTIDE SEQUENCE [LARGE SCALE GENOMIC DNA]</scope>
    <source>
        <strain evidence="8 9">DSM 21051</strain>
    </source>
</reference>
<evidence type="ECO:0000256" key="2">
    <source>
        <dbReference type="ARBA" id="ARBA00022793"/>
    </source>
</evidence>
<dbReference type="Gene3D" id="3.40.640.10">
    <property type="entry name" value="Type I PLP-dependent aspartate aminotransferase-like (Major domain)"/>
    <property type="match status" value="1"/>
</dbReference>
<evidence type="ECO:0000256" key="1">
    <source>
        <dbReference type="ARBA" id="ARBA00010671"/>
    </source>
</evidence>
<dbReference type="SUPFAM" id="SSF53383">
    <property type="entry name" value="PLP-dependent transferases"/>
    <property type="match status" value="1"/>
</dbReference>
<dbReference type="GO" id="GO:0030170">
    <property type="term" value="F:pyridoxal phosphate binding"/>
    <property type="evidence" value="ECO:0007669"/>
    <property type="project" value="TreeGrafter"/>
</dbReference>
<dbReference type="NCBIfam" id="NF010092">
    <property type="entry name" value="PRK13578.1"/>
    <property type="match status" value="1"/>
</dbReference>
<evidence type="ECO:0000256" key="5">
    <source>
        <dbReference type="PIRSR" id="PIRSR009393-1"/>
    </source>
</evidence>
<dbReference type="STRING" id="1423725.FC19_GL001181"/>
<dbReference type="InterPro" id="IPR027605">
    <property type="entry name" value="Lacto_ODC_put"/>
</dbReference>
<proteinExistence type="inferred from homology"/>
<evidence type="ECO:0000313" key="9">
    <source>
        <dbReference type="Proteomes" id="UP000051015"/>
    </source>
</evidence>
<keyword evidence="3 5" id="KW-0663">Pyridoxal phosphate</keyword>